<dbReference type="InterPro" id="IPR029151">
    <property type="entry name" value="Sensor-like_sf"/>
</dbReference>
<feature type="domain" description="Methyl-accepting transducer" evidence="4">
    <location>
        <begin position="154"/>
        <end position="276"/>
    </location>
</feature>
<keyword evidence="3" id="KW-0175">Coiled coil</keyword>
<dbReference type="Gene3D" id="1.10.287.950">
    <property type="entry name" value="Methyl-accepting chemotaxis protein"/>
    <property type="match status" value="1"/>
</dbReference>
<dbReference type="AlphaFoldDB" id="A0A7X3IM14"/>
<gene>
    <name evidence="5" type="ORF">GRF59_22705</name>
</gene>
<proteinExistence type="predicted"/>
<dbReference type="SMART" id="SM00283">
    <property type="entry name" value="MA"/>
    <property type="match status" value="1"/>
</dbReference>
<evidence type="ECO:0000256" key="1">
    <source>
        <dbReference type="ARBA" id="ARBA00023224"/>
    </source>
</evidence>
<evidence type="ECO:0000256" key="3">
    <source>
        <dbReference type="SAM" id="Coils"/>
    </source>
</evidence>
<dbReference type="PANTHER" id="PTHR32089:SF112">
    <property type="entry name" value="LYSOZYME-LIKE PROTEIN-RELATED"/>
    <property type="match status" value="1"/>
</dbReference>
<dbReference type="SUPFAM" id="SSF58104">
    <property type="entry name" value="Methyl-accepting chemotaxis protein (MCP) signaling domain"/>
    <property type="match status" value="1"/>
</dbReference>
<dbReference type="Proteomes" id="UP000460318">
    <property type="component" value="Unassembled WGS sequence"/>
</dbReference>
<evidence type="ECO:0000259" key="4">
    <source>
        <dbReference type="PROSITE" id="PS50111"/>
    </source>
</evidence>
<keyword evidence="1 2" id="KW-0807">Transducer</keyword>
<dbReference type="GO" id="GO:0016020">
    <property type="term" value="C:membrane"/>
    <property type="evidence" value="ECO:0007669"/>
    <property type="project" value="InterPro"/>
</dbReference>
<dbReference type="GO" id="GO:0007165">
    <property type="term" value="P:signal transduction"/>
    <property type="evidence" value="ECO:0007669"/>
    <property type="project" value="UniProtKB-KW"/>
</dbReference>
<sequence>MNILDVIIAAIPYIKQITGGNIMIGVTDREKFLLYEPSNTIDFGLKAGDPIPEEDANLRTALAGHRSSTQLPAEIYGHRILAAAIPVVDDQGQVVGTLATAQSYENQERLEQYMGRIEDISNRLVEMVQNVAAHSEELSATSEHILDNSKNAVQESSNVNKTIDFIRNISSQTNILGLNASIEAARAGQLGAGFNVVAKEVRKLSEDTKRATLQISETLGSVQHSIRQMETDFTQIASSSQEQAVLVTEFMDVIEQLNRTGEDMKKFVSQLITGQV</sequence>
<dbReference type="PROSITE" id="PS50111">
    <property type="entry name" value="CHEMOTAXIS_TRANSDUC_2"/>
    <property type="match status" value="1"/>
</dbReference>
<organism evidence="5 6">
    <name type="scientific">Paenibacillus dendrobii</name>
    <dbReference type="NCBI Taxonomy" id="2691084"/>
    <lineage>
        <taxon>Bacteria</taxon>
        <taxon>Bacillati</taxon>
        <taxon>Bacillota</taxon>
        <taxon>Bacilli</taxon>
        <taxon>Bacillales</taxon>
        <taxon>Paenibacillaceae</taxon>
        <taxon>Paenibacillus</taxon>
    </lineage>
</organism>
<reference evidence="5 6" key="1">
    <citation type="submission" date="2019-12" db="EMBL/GenBank/DDBJ databases">
        <title>Paenibacillus sp. nov., an endophytic bacterium isolated from the stem of Dendrobium.</title>
        <authorList>
            <person name="Zhao R."/>
        </authorList>
    </citation>
    <scope>NUCLEOTIDE SEQUENCE [LARGE SCALE GENOMIC DNA]</scope>
    <source>
        <strain evidence="5 6">HJL G12</strain>
    </source>
</reference>
<dbReference type="InterPro" id="IPR004089">
    <property type="entry name" value="MCPsignal_dom"/>
</dbReference>
<evidence type="ECO:0000313" key="6">
    <source>
        <dbReference type="Proteomes" id="UP000460318"/>
    </source>
</evidence>
<name>A0A7X3IM14_9BACL</name>
<dbReference type="EMBL" id="WUBI01000004">
    <property type="protein sequence ID" value="MWV46419.1"/>
    <property type="molecule type" value="Genomic_DNA"/>
</dbReference>
<comment type="caution">
    <text evidence="5">The sequence shown here is derived from an EMBL/GenBank/DDBJ whole genome shotgun (WGS) entry which is preliminary data.</text>
</comment>
<protein>
    <submittedName>
        <fullName evidence="5">Methyl-accepting chemotaxis protein</fullName>
    </submittedName>
</protein>
<evidence type="ECO:0000313" key="5">
    <source>
        <dbReference type="EMBL" id="MWV46419.1"/>
    </source>
</evidence>
<dbReference type="SUPFAM" id="SSF103190">
    <property type="entry name" value="Sensory domain-like"/>
    <property type="match status" value="1"/>
</dbReference>
<feature type="coiled-coil region" evidence="3">
    <location>
        <begin position="110"/>
        <end position="137"/>
    </location>
</feature>
<accession>A0A7X3IM14</accession>
<dbReference type="PANTHER" id="PTHR32089">
    <property type="entry name" value="METHYL-ACCEPTING CHEMOTAXIS PROTEIN MCPB"/>
    <property type="match status" value="1"/>
</dbReference>
<evidence type="ECO:0000256" key="2">
    <source>
        <dbReference type="PROSITE-ProRule" id="PRU00284"/>
    </source>
</evidence>
<dbReference type="RefSeq" id="WP_160500007.1">
    <property type="nucleotide sequence ID" value="NZ_WUBI01000004.1"/>
</dbReference>
<dbReference type="Pfam" id="PF00015">
    <property type="entry name" value="MCPsignal"/>
    <property type="match status" value="1"/>
</dbReference>
<keyword evidence="6" id="KW-1185">Reference proteome</keyword>